<comment type="caution">
    <text evidence="1">The sequence shown here is derived from an EMBL/GenBank/DDBJ whole genome shotgun (WGS) entry which is preliminary data.</text>
</comment>
<accession>A0A5B0RQF3</accession>
<organism evidence="1 2">
    <name type="scientific">Puccinia graminis f. sp. tritici</name>
    <dbReference type="NCBI Taxonomy" id="56615"/>
    <lineage>
        <taxon>Eukaryota</taxon>
        <taxon>Fungi</taxon>
        <taxon>Dikarya</taxon>
        <taxon>Basidiomycota</taxon>
        <taxon>Pucciniomycotina</taxon>
        <taxon>Pucciniomycetes</taxon>
        <taxon>Pucciniales</taxon>
        <taxon>Pucciniaceae</taxon>
        <taxon>Puccinia</taxon>
    </lineage>
</organism>
<dbReference type="AlphaFoldDB" id="A0A5B0RQF3"/>
<gene>
    <name evidence="1" type="primary">MDE1_2</name>
    <name evidence="1" type="ORF">PGTUg99_001224</name>
</gene>
<reference evidence="1 2" key="1">
    <citation type="submission" date="2019-05" db="EMBL/GenBank/DDBJ databases">
        <title>Emergence of the Ug99 lineage of the wheat stem rust pathogen through somatic hybridization.</title>
        <authorList>
            <person name="Li F."/>
            <person name="Upadhyaya N.M."/>
            <person name="Sperschneider J."/>
            <person name="Matny O."/>
            <person name="Nguyen-Phuc H."/>
            <person name="Mago R."/>
            <person name="Raley C."/>
            <person name="Miller M.E."/>
            <person name="Silverstein K.A.T."/>
            <person name="Henningsen E."/>
            <person name="Hirsch C.D."/>
            <person name="Visser B."/>
            <person name="Pretorius Z.A."/>
            <person name="Steffenson B.J."/>
            <person name="Schwessinger B."/>
            <person name="Dodds P.N."/>
            <person name="Figueroa M."/>
        </authorList>
    </citation>
    <scope>NUCLEOTIDE SEQUENCE [LARGE SCALE GENOMIC DNA]</scope>
    <source>
        <strain evidence="1 2">Ug99</strain>
    </source>
</reference>
<proteinExistence type="predicted"/>
<evidence type="ECO:0000313" key="1">
    <source>
        <dbReference type="EMBL" id="KAA1127562.1"/>
    </source>
</evidence>
<name>A0A5B0RQF3_PUCGR</name>
<protein>
    <submittedName>
        <fullName evidence="1">Methylthioribulose-1-phosphate dehydratase</fullName>
    </submittedName>
</protein>
<sequence length="216" mass="23486">MTPGTRAYYVCLRNHAYPSSGSYPGPGLGVQTTNVQPIHHSTTPLIDFAQSIIPVKRPLLSSETKQETPTSSSPSLIVIVKRYASRRKYQFSISSDAPATTYTSPSGSNKRSWVWAHFIEIDNGTSVSVQSQNVEAIRVEECAEEGQDGEATKSMHEHLMALHKLGDPQKRARTEASIDKYLAEECEIDSTLGCRDLAIGTVPAPGFPPGSGGRPR</sequence>
<dbReference type="Proteomes" id="UP000325313">
    <property type="component" value="Unassembled WGS sequence"/>
</dbReference>
<evidence type="ECO:0000313" key="2">
    <source>
        <dbReference type="Proteomes" id="UP000325313"/>
    </source>
</evidence>
<dbReference type="EMBL" id="VDEP01000165">
    <property type="protein sequence ID" value="KAA1127562.1"/>
    <property type="molecule type" value="Genomic_DNA"/>
</dbReference>